<name>A0A9W8IGV0_9FUNG</name>
<keyword evidence="2" id="KW-1133">Transmembrane helix</keyword>
<evidence type="ECO:0000256" key="1">
    <source>
        <dbReference type="SAM" id="MobiDB-lite"/>
    </source>
</evidence>
<dbReference type="Proteomes" id="UP001140074">
    <property type="component" value="Unassembled WGS sequence"/>
</dbReference>
<evidence type="ECO:0000313" key="3">
    <source>
        <dbReference type="EMBL" id="KAJ2863481.1"/>
    </source>
</evidence>
<reference evidence="3" key="1">
    <citation type="submission" date="2022-07" db="EMBL/GenBank/DDBJ databases">
        <title>Phylogenomic reconstructions and comparative analyses of Kickxellomycotina fungi.</title>
        <authorList>
            <person name="Reynolds N.K."/>
            <person name="Stajich J.E."/>
            <person name="Barry K."/>
            <person name="Grigoriev I.V."/>
            <person name="Crous P."/>
            <person name="Smith M.E."/>
        </authorList>
    </citation>
    <scope>NUCLEOTIDE SEQUENCE</scope>
    <source>
        <strain evidence="3">RSA 476</strain>
    </source>
</reference>
<dbReference type="EMBL" id="JANBUY010000121">
    <property type="protein sequence ID" value="KAJ2863481.1"/>
    <property type="molecule type" value="Genomic_DNA"/>
</dbReference>
<dbReference type="AlphaFoldDB" id="A0A9W8IGV0"/>
<gene>
    <name evidence="3" type="ORF">GGH94_003569</name>
</gene>
<keyword evidence="4" id="KW-1185">Reference proteome</keyword>
<keyword evidence="2" id="KW-0472">Membrane</keyword>
<feature type="compositionally biased region" description="Polar residues" evidence="1">
    <location>
        <begin position="45"/>
        <end position="54"/>
    </location>
</feature>
<sequence length="115" mass="12883">MINNGPAYASFIVVIIVLVCLGTWVRRRRIQAAMMQRDQMELESRLNNSRSNAVWTGGNGPLQPAHAHLRQPHTYSADTKPDEYLPPYSQPMPSQPPPYASSSMADSPTHLRTHT</sequence>
<accession>A0A9W8IGV0</accession>
<organism evidence="3 4">
    <name type="scientific">Coemansia aciculifera</name>
    <dbReference type="NCBI Taxonomy" id="417176"/>
    <lineage>
        <taxon>Eukaryota</taxon>
        <taxon>Fungi</taxon>
        <taxon>Fungi incertae sedis</taxon>
        <taxon>Zoopagomycota</taxon>
        <taxon>Kickxellomycotina</taxon>
        <taxon>Kickxellomycetes</taxon>
        <taxon>Kickxellales</taxon>
        <taxon>Kickxellaceae</taxon>
        <taxon>Coemansia</taxon>
    </lineage>
</organism>
<keyword evidence="2" id="KW-0812">Transmembrane</keyword>
<feature type="compositionally biased region" description="Pro residues" evidence="1">
    <location>
        <begin position="88"/>
        <end position="99"/>
    </location>
</feature>
<evidence type="ECO:0000256" key="2">
    <source>
        <dbReference type="SAM" id="Phobius"/>
    </source>
</evidence>
<feature type="transmembrane region" description="Helical" evidence="2">
    <location>
        <begin position="6"/>
        <end position="25"/>
    </location>
</feature>
<proteinExistence type="predicted"/>
<protein>
    <submittedName>
        <fullName evidence="3">Uncharacterized protein</fullName>
    </submittedName>
</protein>
<feature type="region of interest" description="Disordered" evidence="1">
    <location>
        <begin position="43"/>
        <end position="115"/>
    </location>
</feature>
<evidence type="ECO:0000313" key="4">
    <source>
        <dbReference type="Proteomes" id="UP001140074"/>
    </source>
</evidence>
<comment type="caution">
    <text evidence="3">The sequence shown here is derived from an EMBL/GenBank/DDBJ whole genome shotgun (WGS) entry which is preliminary data.</text>
</comment>